<evidence type="ECO:0000256" key="1">
    <source>
        <dbReference type="SAM" id="MobiDB-lite"/>
    </source>
</evidence>
<evidence type="ECO:0000313" key="3">
    <source>
        <dbReference type="Proteomes" id="UP000005408"/>
    </source>
</evidence>
<organism evidence="2 3">
    <name type="scientific">Magallana gigas</name>
    <name type="common">Pacific oyster</name>
    <name type="synonym">Crassostrea gigas</name>
    <dbReference type="NCBI Taxonomy" id="29159"/>
    <lineage>
        <taxon>Eukaryota</taxon>
        <taxon>Metazoa</taxon>
        <taxon>Spiralia</taxon>
        <taxon>Lophotrochozoa</taxon>
        <taxon>Mollusca</taxon>
        <taxon>Bivalvia</taxon>
        <taxon>Autobranchia</taxon>
        <taxon>Pteriomorphia</taxon>
        <taxon>Ostreida</taxon>
        <taxon>Ostreoidea</taxon>
        <taxon>Ostreidae</taxon>
        <taxon>Magallana</taxon>
    </lineage>
</organism>
<reference evidence="2" key="1">
    <citation type="submission" date="2022-08" db="UniProtKB">
        <authorList>
            <consortium name="EnsemblMetazoa"/>
        </authorList>
    </citation>
    <scope>IDENTIFICATION</scope>
    <source>
        <strain evidence="2">05x7-T-G4-1.051#20</strain>
    </source>
</reference>
<evidence type="ECO:0000313" key="2">
    <source>
        <dbReference type="EnsemblMetazoa" id="G6954.1:cds"/>
    </source>
</evidence>
<dbReference type="EnsemblMetazoa" id="G6954.1">
    <property type="protein sequence ID" value="G6954.1:cds"/>
    <property type="gene ID" value="G6954"/>
</dbReference>
<proteinExistence type="predicted"/>
<protein>
    <submittedName>
        <fullName evidence="2">Uncharacterized protein</fullName>
    </submittedName>
</protein>
<name>A0A8W8NN00_MAGGI</name>
<accession>A0A8W8NN00</accession>
<dbReference type="Proteomes" id="UP000005408">
    <property type="component" value="Unassembled WGS sequence"/>
</dbReference>
<sequence length="121" mass="13254">MAFEGCGTEQEPPIQTHRSNSVCTSSQVSHPFTVAGKTLCITVPQGVRTKWPGPLESSLSFRKVRASELVCLRPSANVGFISVVDWEKTLNLCVYVGLTKRDLAMADRLNVHHVAVETTDL</sequence>
<dbReference type="AlphaFoldDB" id="A0A8W8NN00"/>
<keyword evidence="3" id="KW-1185">Reference proteome</keyword>
<feature type="region of interest" description="Disordered" evidence="1">
    <location>
        <begin position="1"/>
        <end position="20"/>
    </location>
</feature>